<dbReference type="PANTHER" id="PTHR23001:SF7">
    <property type="entry name" value="EUKARYOTIC TRANSLATION INITIATION FACTOR 5"/>
    <property type="match status" value="1"/>
</dbReference>
<dbReference type="InterPro" id="IPR016189">
    <property type="entry name" value="Transl_init_fac_IF2/IF5_N"/>
</dbReference>
<keyword evidence="9" id="KW-1185">Reference proteome</keyword>
<dbReference type="SUPFAM" id="SSF75689">
    <property type="entry name" value="Zinc-binding domain of translation initiation factor 2 beta"/>
    <property type="match status" value="1"/>
</dbReference>
<evidence type="ECO:0000259" key="7">
    <source>
        <dbReference type="PROSITE" id="PS51363"/>
    </source>
</evidence>
<dbReference type="EMBL" id="SOZI01000028">
    <property type="protein sequence ID" value="TNY22282.1"/>
    <property type="molecule type" value="Genomic_DNA"/>
</dbReference>
<dbReference type="SUPFAM" id="SSF100966">
    <property type="entry name" value="Translation initiation factor 2 beta, aIF2beta, N-terminal domain"/>
    <property type="match status" value="1"/>
</dbReference>
<keyword evidence="4" id="KW-0648">Protein biosynthesis</keyword>
<dbReference type="InterPro" id="IPR003307">
    <property type="entry name" value="W2_domain"/>
</dbReference>
<proteinExistence type="inferred from homology"/>
<evidence type="ECO:0000313" key="9">
    <source>
        <dbReference type="Proteomes" id="UP000311382"/>
    </source>
</evidence>
<dbReference type="PANTHER" id="PTHR23001">
    <property type="entry name" value="EUKARYOTIC TRANSLATION INITIATION FACTOR"/>
    <property type="match status" value="1"/>
</dbReference>
<evidence type="ECO:0000256" key="1">
    <source>
        <dbReference type="ARBA" id="ARBA00010397"/>
    </source>
</evidence>
<dbReference type="GO" id="GO:0003743">
    <property type="term" value="F:translation initiation factor activity"/>
    <property type="evidence" value="ECO:0007669"/>
    <property type="project" value="UniProtKB-KW"/>
</dbReference>
<feature type="domain" description="W2" evidence="7">
    <location>
        <begin position="242"/>
        <end position="395"/>
    </location>
</feature>
<dbReference type="PROSITE" id="PS51363">
    <property type="entry name" value="W2"/>
    <property type="match status" value="1"/>
</dbReference>
<organism evidence="8 9">
    <name type="scientific">Rhodotorula diobovata</name>
    <dbReference type="NCBI Taxonomy" id="5288"/>
    <lineage>
        <taxon>Eukaryota</taxon>
        <taxon>Fungi</taxon>
        <taxon>Dikarya</taxon>
        <taxon>Basidiomycota</taxon>
        <taxon>Pucciniomycotina</taxon>
        <taxon>Microbotryomycetes</taxon>
        <taxon>Sporidiobolales</taxon>
        <taxon>Sporidiobolaceae</taxon>
        <taxon>Rhodotorula</taxon>
    </lineage>
</organism>
<reference evidence="8 9" key="1">
    <citation type="submission" date="2019-03" db="EMBL/GenBank/DDBJ databases">
        <title>Rhodosporidium diobovatum UCD-FST 08-225 genome sequencing, assembly, and annotation.</title>
        <authorList>
            <person name="Fakankun I.U."/>
            <person name="Fristensky B."/>
            <person name="Levin D.B."/>
        </authorList>
    </citation>
    <scope>NUCLEOTIDE SEQUENCE [LARGE SCALE GENOMIC DNA]</scope>
    <source>
        <strain evidence="8 9">UCD-FST 08-225</strain>
    </source>
</reference>
<dbReference type="GO" id="GO:0005092">
    <property type="term" value="F:GDP-dissociation inhibitor activity"/>
    <property type="evidence" value="ECO:0007669"/>
    <property type="project" value="TreeGrafter"/>
</dbReference>
<dbReference type="FunFam" id="3.30.30.170:FF:000002">
    <property type="entry name" value="Eukaryotic translation initiation factor 5"/>
    <property type="match status" value="1"/>
</dbReference>
<accession>A0A5C5G1N7</accession>
<dbReference type="AlphaFoldDB" id="A0A5C5G1N7"/>
<dbReference type="SMART" id="SM00653">
    <property type="entry name" value="eIF2B_5"/>
    <property type="match status" value="1"/>
</dbReference>
<dbReference type="GO" id="GO:0005525">
    <property type="term" value="F:GTP binding"/>
    <property type="evidence" value="ECO:0007669"/>
    <property type="project" value="UniProtKB-KW"/>
</dbReference>
<dbReference type="Pfam" id="PF01873">
    <property type="entry name" value="eIF-5_eIF-2B"/>
    <property type="match status" value="1"/>
</dbReference>
<protein>
    <submittedName>
        <fullName evidence="8">Domain found in IF2B/IF5-domain-containing protein</fullName>
    </submittedName>
</protein>
<feature type="region of interest" description="Disordered" evidence="6">
    <location>
        <begin position="147"/>
        <end position="184"/>
    </location>
</feature>
<keyword evidence="3" id="KW-0547">Nucleotide-binding</keyword>
<keyword evidence="5" id="KW-0342">GTP-binding</keyword>
<dbReference type="GO" id="GO:0071074">
    <property type="term" value="F:eukaryotic initiation factor eIF2 binding"/>
    <property type="evidence" value="ECO:0007669"/>
    <property type="project" value="TreeGrafter"/>
</dbReference>
<comment type="similarity">
    <text evidence="1">Belongs to the eIF-2-beta/eIF-5 family.</text>
</comment>
<feature type="compositionally biased region" description="Basic residues" evidence="6">
    <location>
        <begin position="147"/>
        <end position="156"/>
    </location>
</feature>
<dbReference type="Pfam" id="PF02020">
    <property type="entry name" value="W2"/>
    <property type="match status" value="1"/>
</dbReference>
<comment type="caution">
    <text evidence="8">The sequence shown here is derived from an EMBL/GenBank/DDBJ whole genome shotgun (WGS) entry which is preliminary data.</text>
</comment>
<dbReference type="GO" id="GO:0005829">
    <property type="term" value="C:cytosol"/>
    <property type="evidence" value="ECO:0007669"/>
    <property type="project" value="TreeGrafter"/>
</dbReference>
<dbReference type="Proteomes" id="UP000311382">
    <property type="component" value="Unassembled WGS sequence"/>
</dbReference>
<name>A0A5C5G1N7_9BASI</name>
<dbReference type="Gene3D" id="1.25.40.180">
    <property type="match status" value="1"/>
</dbReference>
<dbReference type="InterPro" id="IPR016190">
    <property type="entry name" value="Transl_init_fac_IF2/IF5_Zn-bd"/>
</dbReference>
<dbReference type="GO" id="GO:0001732">
    <property type="term" value="P:formation of cytoplasmic translation initiation complex"/>
    <property type="evidence" value="ECO:0007669"/>
    <property type="project" value="TreeGrafter"/>
</dbReference>
<dbReference type="InterPro" id="IPR045196">
    <property type="entry name" value="IF2/IF5"/>
</dbReference>
<sequence length="396" mass="43347">MAAVVNIRRDVKDKFYRYKMPVLLTKIEGKGNGIKTVFPNMADVARALNRPASYPTKFFGCELGAQATFNDDTERYIVNGAHDQERMRELLDSFINKFVLCSSCKNPETELLVSRDDWITADCKACGHRGDVENKHKLCTFIVKNPPKKASKKGKKGAAGADSIAGQPGQVDGADGEDDDDQDELSRKINEGAQALLSEEQAAKLIAQREADEDWGEDTSAEAVARRMAALGVGASLLADEDDDEGDKYSAFAATVTSDMSNADIYTGAQDVSTKSYKVLVPLVPALFSDDIVAQLPTRLALLAKMTSNEKDQKALLGGFERFFASHPDLITPTVVGKVLLQLFEADIVAEDVLLHWSTHVSSKYAPKDVSKKVRKAADPFVEWLKTAESDSEEDE</sequence>
<dbReference type="InterPro" id="IPR016024">
    <property type="entry name" value="ARM-type_fold"/>
</dbReference>
<feature type="compositionally biased region" description="Acidic residues" evidence="6">
    <location>
        <begin position="174"/>
        <end position="183"/>
    </location>
</feature>
<evidence type="ECO:0000256" key="2">
    <source>
        <dbReference type="ARBA" id="ARBA00022540"/>
    </source>
</evidence>
<dbReference type="Gene3D" id="3.30.30.170">
    <property type="match status" value="1"/>
</dbReference>
<dbReference type="InterPro" id="IPR002735">
    <property type="entry name" value="Transl_init_fac_IF2/IF5_dom"/>
</dbReference>
<keyword evidence="2" id="KW-0396">Initiation factor</keyword>
<dbReference type="SUPFAM" id="SSF48371">
    <property type="entry name" value="ARM repeat"/>
    <property type="match status" value="1"/>
</dbReference>
<gene>
    <name evidence="8" type="ORF">DMC30DRAFT_157104</name>
</gene>
<evidence type="ECO:0000256" key="5">
    <source>
        <dbReference type="ARBA" id="ARBA00023134"/>
    </source>
</evidence>
<dbReference type="STRING" id="5288.A0A5C5G1N7"/>
<evidence type="ECO:0000313" key="8">
    <source>
        <dbReference type="EMBL" id="TNY22282.1"/>
    </source>
</evidence>
<dbReference type="OrthoDB" id="10250831at2759"/>
<evidence type="ECO:0000256" key="3">
    <source>
        <dbReference type="ARBA" id="ARBA00022741"/>
    </source>
</evidence>
<dbReference type="Gene3D" id="2.20.25.350">
    <property type="match status" value="1"/>
</dbReference>
<evidence type="ECO:0000256" key="4">
    <source>
        <dbReference type="ARBA" id="ARBA00022917"/>
    </source>
</evidence>
<evidence type="ECO:0000256" key="6">
    <source>
        <dbReference type="SAM" id="MobiDB-lite"/>
    </source>
</evidence>
<dbReference type="CDD" id="cd11561">
    <property type="entry name" value="W2_eIF5"/>
    <property type="match status" value="1"/>
</dbReference>
<dbReference type="FunFam" id="2.20.25.350:FF:000001">
    <property type="entry name" value="Eukaryotic translation initiation factor 5"/>
    <property type="match status" value="1"/>
</dbReference>
<dbReference type="SMART" id="SM00515">
    <property type="entry name" value="eIF5C"/>
    <property type="match status" value="1"/>
</dbReference>